<keyword evidence="1" id="KW-0732">Signal</keyword>
<dbReference type="InterPro" id="IPR039448">
    <property type="entry name" value="Beta_helix"/>
</dbReference>
<evidence type="ECO:0000256" key="1">
    <source>
        <dbReference type="SAM" id="SignalP"/>
    </source>
</evidence>
<dbReference type="Pfam" id="PF13229">
    <property type="entry name" value="Beta_helix"/>
    <property type="match status" value="1"/>
</dbReference>
<dbReference type="SMART" id="SM00710">
    <property type="entry name" value="PbH1"/>
    <property type="match status" value="6"/>
</dbReference>
<evidence type="ECO:0000313" key="3">
    <source>
        <dbReference type="EMBL" id="MCA9727234.1"/>
    </source>
</evidence>
<accession>A0A956LXE7</accession>
<evidence type="ECO:0000313" key="4">
    <source>
        <dbReference type="Proteomes" id="UP000697710"/>
    </source>
</evidence>
<dbReference type="InterPro" id="IPR006626">
    <property type="entry name" value="PbH1"/>
</dbReference>
<feature type="signal peptide" evidence="1">
    <location>
        <begin position="1"/>
        <end position="30"/>
    </location>
</feature>
<evidence type="ECO:0000259" key="2">
    <source>
        <dbReference type="Pfam" id="PF13229"/>
    </source>
</evidence>
<dbReference type="Proteomes" id="UP000697710">
    <property type="component" value="Unassembled WGS sequence"/>
</dbReference>
<dbReference type="InterPro" id="IPR012334">
    <property type="entry name" value="Pectin_lyas_fold"/>
</dbReference>
<dbReference type="Gene3D" id="2.160.20.10">
    <property type="entry name" value="Single-stranded right-handed beta-helix, Pectin lyase-like"/>
    <property type="match status" value="2"/>
</dbReference>
<reference evidence="3" key="2">
    <citation type="journal article" date="2021" name="Microbiome">
        <title>Successional dynamics and alternative stable states in a saline activated sludge microbial community over 9 years.</title>
        <authorList>
            <person name="Wang Y."/>
            <person name="Ye J."/>
            <person name="Ju F."/>
            <person name="Liu L."/>
            <person name="Boyd J.A."/>
            <person name="Deng Y."/>
            <person name="Parks D.H."/>
            <person name="Jiang X."/>
            <person name="Yin X."/>
            <person name="Woodcroft B.J."/>
            <person name="Tyson G.W."/>
            <person name="Hugenholtz P."/>
            <person name="Polz M.F."/>
            <person name="Zhang T."/>
        </authorList>
    </citation>
    <scope>NUCLEOTIDE SEQUENCE</scope>
    <source>
        <strain evidence="3">HKST-UBA01</strain>
    </source>
</reference>
<sequence>MKTGHSRRIPARVVAIAMLFCAIGTAGAWAAQVAPSYLERSTDQQGFHPTINQPPASAGTNIVNLNTSESFMTIQDAIDAPNTLDGHVIEVQTPTFSEGIVDVNKGVTIQGMSGGSTINAAASTGSSGDARAWFLISADDVTLRDLTFDGTGFSIYQAVRCINAGLTVDGCTFQNIAYSTYIGFGMAIFENASVTDCTFSNIERVGVILFGANVTAGLVDGCTFTGKGVGDWLDYAVELGAGAVATVSNNTVTGNRGVASSDGSTSAGMLITTYFGAGTTGDFVGNVVTDNSYGIYTGYDTADACVATLVGNDLSGNDNEALVNTSTIKTDNASGNWWGSSTLAGVQAALDGDIDFTPWLDSGTDTDGGTAGFQGDFSVLHVDDDSPQTGASGRVQEGVDMVTASTVLVGAGTYTEQIVIDGLDVHLLGEGAGVTTIASPASLATTFTNTYTYKPIITATNSGNIIVEDMTIDGLGMGNANNRFVGVA</sequence>
<protein>
    <submittedName>
        <fullName evidence="3">Right-handed parallel beta-helix repeat-containing protein</fullName>
    </submittedName>
</protein>
<gene>
    <name evidence="3" type="ORF">KC729_06080</name>
</gene>
<comment type="caution">
    <text evidence="3">The sequence shown here is derived from an EMBL/GenBank/DDBJ whole genome shotgun (WGS) entry which is preliminary data.</text>
</comment>
<reference evidence="3" key="1">
    <citation type="submission" date="2020-04" db="EMBL/GenBank/DDBJ databases">
        <authorList>
            <person name="Zhang T."/>
        </authorList>
    </citation>
    <scope>NUCLEOTIDE SEQUENCE</scope>
    <source>
        <strain evidence="3">HKST-UBA01</strain>
    </source>
</reference>
<dbReference type="InterPro" id="IPR011050">
    <property type="entry name" value="Pectin_lyase_fold/virulence"/>
</dbReference>
<proteinExistence type="predicted"/>
<dbReference type="EMBL" id="JAGQHR010000130">
    <property type="protein sequence ID" value="MCA9727234.1"/>
    <property type="molecule type" value="Genomic_DNA"/>
</dbReference>
<organism evidence="3 4">
    <name type="scientific">Eiseniibacteriota bacterium</name>
    <dbReference type="NCBI Taxonomy" id="2212470"/>
    <lineage>
        <taxon>Bacteria</taxon>
        <taxon>Candidatus Eiseniibacteriota</taxon>
    </lineage>
</organism>
<feature type="chain" id="PRO_5037316347" evidence="1">
    <location>
        <begin position="31"/>
        <end position="488"/>
    </location>
</feature>
<feature type="non-terminal residue" evidence="3">
    <location>
        <position position="488"/>
    </location>
</feature>
<name>A0A956LXE7_UNCEI</name>
<dbReference type="SUPFAM" id="SSF51126">
    <property type="entry name" value="Pectin lyase-like"/>
    <property type="match status" value="2"/>
</dbReference>
<dbReference type="AlphaFoldDB" id="A0A956LXE7"/>
<feature type="domain" description="Right handed beta helix" evidence="2">
    <location>
        <begin position="159"/>
        <end position="323"/>
    </location>
</feature>